<feature type="transmembrane region" description="Helical" evidence="1">
    <location>
        <begin position="21"/>
        <end position="44"/>
    </location>
</feature>
<accession>A0A429ZUW5</accession>
<dbReference type="CDD" id="cd08579">
    <property type="entry name" value="GDPD_memb_like"/>
    <property type="match status" value="1"/>
</dbReference>
<organism evidence="3 4">
    <name type="scientific">Vagococcus salmoninarum</name>
    <dbReference type="NCBI Taxonomy" id="2739"/>
    <lineage>
        <taxon>Bacteria</taxon>
        <taxon>Bacillati</taxon>
        <taxon>Bacillota</taxon>
        <taxon>Bacilli</taxon>
        <taxon>Lactobacillales</taxon>
        <taxon>Enterococcaceae</taxon>
        <taxon>Vagococcus</taxon>
    </lineage>
</organism>
<dbReference type="PROSITE" id="PS51704">
    <property type="entry name" value="GP_PDE"/>
    <property type="match status" value="1"/>
</dbReference>
<dbReference type="OrthoDB" id="384721at2"/>
<dbReference type="Gene3D" id="3.20.20.190">
    <property type="entry name" value="Phosphatidylinositol (PI) phosphodiesterase"/>
    <property type="match status" value="1"/>
</dbReference>
<dbReference type="AlphaFoldDB" id="A0A429ZUW5"/>
<dbReference type="GeneID" id="98567186"/>
<evidence type="ECO:0000313" key="4">
    <source>
        <dbReference type="Proteomes" id="UP000287239"/>
    </source>
</evidence>
<keyword evidence="1" id="KW-1133">Transmembrane helix</keyword>
<dbReference type="PANTHER" id="PTHR46211:SF8">
    <property type="entry name" value="PHOSPHODIESTERASE"/>
    <property type="match status" value="1"/>
</dbReference>
<dbReference type="RefSeq" id="WP_126778266.1">
    <property type="nucleotide sequence ID" value="NZ_NGJU01000002.1"/>
</dbReference>
<name>A0A429ZUW5_9ENTE</name>
<feature type="transmembrane region" description="Helical" evidence="1">
    <location>
        <begin position="64"/>
        <end position="97"/>
    </location>
</feature>
<protein>
    <recommendedName>
        <fullName evidence="2">GP-PDE domain-containing protein</fullName>
    </recommendedName>
</protein>
<evidence type="ECO:0000259" key="2">
    <source>
        <dbReference type="PROSITE" id="PS51704"/>
    </source>
</evidence>
<keyword evidence="4" id="KW-1185">Reference proteome</keyword>
<evidence type="ECO:0000256" key="1">
    <source>
        <dbReference type="SAM" id="Phobius"/>
    </source>
</evidence>
<dbReference type="InterPro" id="IPR018476">
    <property type="entry name" value="GlyceroP-diester-Pdiesterase_M"/>
</dbReference>
<feature type="transmembrane region" description="Helical" evidence="1">
    <location>
        <begin position="118"/>
        <end position="149"/>
    </location>
</feature>
<dbReference type="InterPro" id="IPR017946">
    <property type="entry name" value="PLC-like_Pdiesterase_TIM-brl"/>
</dbReference>
<dbReference type="InterPro" id="IPR030395">
    <property type="entry name" value="GP_PDE_dom"/>
</dbReference>
<dbReference type="GO" id="GO:0006629">
    <property type="term" value="P:lipid metabolic process"/>
    <property type="evidence" value="ECO:0007669"/>
    <property type="project" value="InterPro"/>
</dbReference>
<feature type="transmembrane region" description="Helical" evidence="1">
    <location>
        <begin position="251"/>
        <end position="274"/>
    </location>
</feature>
<dbReference type="EMBL" id="NGJU01000002">
    <property type="protein sequence ID" value="RST97518.1"/>
    <property type="molecule type" value="Genomic_DNA"/>
</dbReference>
<evidence type="ECO:0000313" key="3">
    <source>
        <dbReference type="EMBL" id="RST97518.1"/>
    </source>
</evidence>
<dbReference type="Proteomes" id="UP000287239">
    <property type="component" value="Unassembled WGS sequence"/>
</dbReference>
<feature type="transmembrane region" description="Helical" evidence="1">
    <location>
        <begin position="220"/>
        <end position="245"/>
    </location>
</feature>
<feature type="transmembrane region" description="Helical" evidence="1">
    <location>
        <begin position="169"/>
        <end position="194"/>
    </location>
</feature>
<gene>
    <name evidence="3" type="ORF">CBF35_02295</name>
</gene>
<keyword evidence="1" id="KW-0812">Transmembrane</keyword>
<feature type="transmembrane region" description="Helical" evidence="1">
    <location>
        <begin position="318"/>
        <end position="340"/>
    </location>
</feature>
<sequence length="591" mass="66696">MRAIGIIKSTFSQMKAQWFDYFGSILVLQVIRIGIVLPMLSFLFYKMLSKANVLSITQDNYQEIITHPLAILLGIGLLLLFVFFTFYELGYFFILANNKAQGKDIKVREIVRRLNSKARFFLSIHSLFLFLYFLLILPLVSFGLNAALIQNIKVPDFIIDELLMTPGGLYLYIGVLVVLSYLALRLLYAIYFFVTDESLSIWQSLKDSWHYSKGKSFQNIVILGGITLLFGLLIGAVVFIIMLPVMGADKFAPLIAPVIAGIAMTLIQMMLFLFGGLLQPLIATAIVASASNLVTEPAPKEPKKSLKKWLNEHRKLRVITSIGLIGLLVFNIWSTVAIIYQPQSLMIAHRGFMSKGVENSLGGLRASAATGADFVELDIQETSDQQFVVMHDYNLKRLAGINQEVRKLTLAELQKIEIKQNGFVDTIPSLAEFIEVARETNIKLLIEIKPHGYESPEMVANLVEFLNEKEVVTDFLVQSLDLKILNEVKELEPKIKTGYIIPLNIGSLPQSVHDFYVVEDFSITESIINEAAELDKDLFVWTVNKEELLKKYLRLDIDGIITNHPDLGIALRESQEATRTFANRVQYLLED</sequence>
<feature type="domain" description="GP-PDE" evidence="2">
    <location>
        <begin position="344"/>
        <end position="572"/>
    </location>
</feature>
<dbReference type="GO" id="GO:0008081">
    <property type="term" value="F:phosphoric diester hydrolase activity"/>
    <property type="evidence" value="ECO:0007669"/>
    <property type="project" value="InterPro"/>
</dbReference>
<keyword evidence="1" id="KW-0472">Membrane</keyword>
<dbReference type="Pfam" id="PF10110">
    <property type="entry name" value="GPDPase_memb"/>
    <property type="match status" value="1"/>
</dbReference>
<proteinExistence type="predicted"/>
<dbReference type="SUPFAM" id="SSF51695">
    <property type="entry name" value="PLC-like phosphodiesterases"/>
    <property type="match status" value="1"/>
</dbReference>
<reference evidence="3 4" key="1">
    <citation type="submission" date="2017-05" db="EMBL/GenBank/DDBJ databases">
        <title>Vagococcus spp. assemblies.</title>
        <authorList>
            <person name="Gulvik C.A."/>
        </authorList>
    </citation>
    <scope>NUCLEOTIDE SEQUENCE [LARGE SCALE GENOMIC DNA]</scope>
    <source>
        <strain evidence="3 4">NCFB 2777</strain>
    </source>
</reference>
<dbReference type="Pfam" id="PF03009">
    <property type="entry name" value="GDPD"/>
    <property type="match status" value="1"/>
</dbReference>
<comment type="caution">
    <text evidence="3">The sequence shown here is derived from an EMBL/GenBank/DDBJ whole genome shotgun (WGS) entry which is preliminary data.</text>
</comment>
<dbReference type="PANTHER" id="PTHR46211">
    <property type="entry name" value="GLYCEROPHOSPHORYL DIESTER PHOSPHODIESTERASE"/>
    <property type="match status" value="1"/>
</dbReference>